<name>A0ABS2GCX1_9FIRM</name>
<gene>
    <name evidence="1" type="ORF">H9X83_11180</name>
</gene>
<dbReference type="RefSeq" id="WP_205134347.1">
    <property type="nucleotide sequence ID" value="NZ_JACSNT010000017.1"/>
</dbReference>
<organism evidence="1 2">
    <name type="scientific">Anaerotignum lactatifermentans</name>
    <dbReference type="NCBI Taxonomy" id="160404"/>
    <lineage>
        <taxon>Bacteria</taxon>
        <taxon>Bacillati</taxon>
        <taxon>Bacillota</taxon>
        <taxon>Clostridia</taxon>
        <taxon>Lachnospirales</taxon>
        <taxon>Anaerotignaceae</taxon>
        <taxon>Anaerotignum</taxon>
    </lineage>
</organism>
<protein>
    <submittedName>
        <fullName evidence="1">DUF1893 domain-containing protein</fullName>
    </submittedName>
</protein>
<dbReference type="Gene3D" id="3.40.140.30">
    <property type="entry name" value="Hypothetical protein TM1506"/>
    <property type="match status" value="1"/>
</dbReference>
<keyword evidence="2" id="KW-1185">Reference proteome</keyword>
<dbReference type="EMBL" id="JACSNV010000019">
    <property type="protein sequence ID" value="MBM6878717.1"/>
    <property type="molecule type" value="Genomic_DNA"/>
</dbReference>
<dbReference type="Proteomes" id="UP000729290">
    <property type="component" value="Unassembled WGS sequence"/>
</dbReference>
<dbReference type="InterPro" id="IPR016193">
    <property type="entry name" value="Cytidine_deaminase-like"/>
</dbReference>
<evidence type="ECO:0000313" key="1">
    <source>
        <dbReference type="EMBL" id="MBM6878717.1"/>
    </source>
</evidence>
<sequence>MEALERAKAALEKEGVTFSLAGAKGESCCSAKKGIAPMMELLAEDAQLLRGAAVADRVIGKAAAFLMVYGGVLAVYGEVMSEHAAKVLEAAGMDFSYGKLVPYIINRNKDGMCPMEQAVLGETEPERAYAVLRRKTEEGR</sequence>
<dbReference type="SUPFAM" id="SSF53927">
    <property type="entry name" value="Cytidine deaminase-like"/>
    <property type="match status" value="1"/>
</dbReference>
<dbReference type="Pfam" id="PF08973">
    <property type="entry name" value="TM1506"/>
    <property type="match status" value="1"/>
</dbReference>
<proteinExistence type="predicted"/>
<comment type="caution">
    <text evidence="1">The sequence shown here is derived from an EMBL/GenBank/DDBJ whole genome shotgun (WGS) entry which is preliminary data.</text>
</comment>
<accession>A0ABS2GCX1</accession>
<dbReference type="InterPro" id="IPR037081">
    <property type="entry name" value="Hyp_TM1506"/>
</dbReference>
<reference evidence="1 2" key="1">
    <citation type="journal article" date="2021" name="Sci. Rep.">
        <title>The distribution of antibiotic resistance genes in chicken gut microbiota commensals.</title>
        <authorList>
            <person name="Juricova H."/>
            <person name="Matiasovicova J."/>
            <person name="Kubasova T."/>
            <person name="Cejkova D."/>
            <person name="Rychlik I."/>
        </authorList>
    </citation>
    <scope>NUCLEOTIDE SEQUENCE [LARGE SCALE GENOMIC DNA]</scope>
    <source>
        <strain evidence="1 2">An431b</strain>
    </source>
</reference>
<evidence type="ECO:0000313" key="2">
    <source>
        <dbReference type="Proteomes" id="UP000729290"/>
    </source>
</evidence>
<dbReference type="InterPro" id="IPR015067">
    <property type="entry name" value="DUF1893_TM1506-like"/>
</dbReference>